<name>A0ABY4PAW0_9LACO</name>
<evidence type="ECO:0000259" key="7">
    <source>
        <dbReference type="PROSITE" id="PS51330"/>
    </source>
</evidence>
<dbReference type="SUPFAM" id="SSF53597">
    <property type="entry name" value="Dihydrofolate reductase-like"/>
    <property type="match status" value="1"/>
</dbReference>
<keyword evidence="5" id="KW-0521">NADP</keyword>
<dbReference type="InterPro" id="IPR024072">
    <property type="entry name" value="DHFR-like_dom_sf"/>
</dbReference>
<dbReference type="InterPro" id="IPR012259">
    <property type="entry name" value="DHFR"/>
</dbReference>
<dbReference type="PANTHER" id="PTHR48069:SF3">
    <property type="entry name" value="DIHYDROFOLATE REDUCTASE"/>
    <property type="match status" value="1"/>
</dbReference>
<feature type="domain" description="DHFR" evidence="7">
    <location>
        <begin position="1"/>
        <end position="162"/>
    </location>
</feature>
<dbReference type="CDD" id="cd00209">
    <property type="entry name" value="DHFR"/>
    <property type="match status" value="1"/>
</dbReference>
<protein>
    <recommendedName>
        <fullName evidence="3">dihydrofolate reductase</fullName>
        <ecNumber evidence="3">1.5.1.3</ecNumber>
    </recommendedName>
</protein>
<evidence type="ECO:0000313" key="8">
    <source>
        <dbReference type="EMBL" id="UQS82781.1"/>
    </source>
</evidence>
<dbReference type="PRINTS" id="PR00070">
    <property type="entry name" value="DHFR"/>
</dbReference>
<dbReference type="Proteomes" id="UP000831495">
    <property type="component" value="Chromosome"/>
</dbReference>
<dbReference type="InterPro" id="IPR001796">
    <property type="entry name" value="DHFR_dom"/>
</dbReference>
<dbReference type="EC" id="1.5.1.3" evidence="3"/>
<dbReference type="RefSeq" id="WP_249515059.1">
    <property type="nucleotide sequence ID" value="NZ_CP093366.1"/>
</dbReference>
<dbReference type="PANTHER" id="PTHR48069">
    <property type="entry name" value="DIHYDROFOLATE REDUCTASE"/>
    <property type="match status" value="1"/>
</dbReference>
<proteinExistence type="inferred from homology"/>
<evidence type="ECO:0000256" key="1">
    <source>
        <dbReference type="ARBA" id="ARBA00004903"/>
    </source>
</evidence>
<comment type="similarity">
    <text evidence="2">Belongs to the dihydrofolate reductase family.</text>
</comment>
<evidence type="ECO:0000256" key="4">
    <source>
        <dbReference type="ARBA" id="ARBA00022563"/>
    </source>
</evidence>
<evidence type="ECO:0000256" key="2">
    <source>
        <dbReference type="ARBA" id="ARBA00009539"/>
    </source>
</evidence>
<dbReference type="PROSITE" id="PS51330">
    <property type="entry name" value="DHFR_2"/>
    <property type="match status" value="1"/>
</dbReference>
<dbReference type="Pfam" id="PF00186">
    <property type="entry name" value="DHFR_1"/>
    <property type="match status" value="1"/>
</dbReference>
<evidence type="ECO:0000313" key="9">
    <source>
        <dbReference type="Proteomes" id="UP000831495"/>
    </source>
</evidence>
<evidence type="ECO:0000256" key="3">
    <source>
        <dbReference type="ARBA" id="ARBA00012856"/>
    </source>
</evidence>
<keyword evidence="9" id="KW-1185">Reference proteome</keyword>
<dbReference type="EMBL" id="CP093366">
    <property type="protein sequence ID" value="UQS82781.1"/>
    <property type="molecule type" value="Genomic_DNA"/>
</dbReference>
<dbReference type="Gene3D" id="3.40.430.10">
    <property type="entry name" value="Dihydrofolate Reductase, subunit A"/>
    <property type="match status" value="1"/>
</dbReference>
<keyword evidence="4" id="KW-0554">One-carbon metabolism</keyword>
<reference evidence="8" key="1">
    <citation type="journal article" date="2022" name="Int. J. Syst. Evol. Microbiol.">
        <title>Apilactobacillus apisilvae sp. nov., Nicolia spurrieriana gen. nov. sp. nov., Bombilactobacillus folatiphilus sp. nov. and Bombilactobacillus thymidiniphilus sp. nov., four new lactic acid bacterial isolates from stingless bees Tetragonula carbonaria and Austroplebeia australis.</title>
        <authorList>
            <person name="Oliphant S.A."/>
            <person name="Watson-Haigh N.S."/>
            <person name="Sumby K.M."/>
            <person name="Gardner J."/>
            <person name="Groom S."/>
            <person name="Jiranek V."/>
        </authorList>
    </citation>
    <scope>NUCLEOTIDE SEQUENCE</scope>
    <source>
        <strain evidence="8">SG4_D2</strain>
    </source>
</reference>
<accession>A0ABY4PAW0</accession>
<evidence type="ECO:0000256" key="6">
    <source>
        <dbReference type="ARBA" id="ARBA00023002"/>
    </source>
</evidence>
<gene>
    <name evidence="8" type="ORF">MOO45_03835</name>
</gene>
<organism evidence="8 9">
    <name type="scientific">Bombilactobacillus folatiphilus</name>
    <dbReference type="NCBI Taxonomy" id="2923362"/>
    <lineage>
        <taxon>Bacteria</taxon>
        <taxon>Bacillati</taxon>
        <taxon>Bacillota</taxon>
        <taxon>Bacilli</taxon>
        <taxon>Lactobacillales</taxon>
        <taxon>Lactobacillaceae</taxon>
        <taxon>Bombilactobacillus</taxon>
    </lineage>
</organism>
<evidence type="ECO:0000256" key="5">
    <source>
        <dbReference type="ARBA" id="ARBA00022857"/>
    </source>
</evidence>
<sequence length="167" mass="19365">MLAFIWAEDQNHLIGQNGHLPWSLPADLHYLKQTTLNSTIVMGAKTFQSFPNGALPQRKNLVLSHEPQKFSNEKNIQVANSKVQLQKLFAHDSRVFIFGGPALFQMFLSEVQYLYVTQITAQFVGDTWMIPIDYSQFELIKRTQGTVDKVNLWPHEFLLYRRKNLEI</sequence>
<comment type="pathway">
    <text evidence="1">Cofactor biosynthesis; tetrahydrofolate biosynthesis; 5,6,7,8-tetrahydrofolate from 7,8-dihydrofolate: step 1/1.</text>
</comment>
<keyword evidence="6" id="KW-0560">Oxidoreductase</keyword>